<evidence type="ECO:0000256" key="2">
    <source>
        <dbReference type="SAM" id="Phobius"/>
    </source>
</evidence>
<feature type="domain" description="DUF4097" evidence="3">
    <location>
        <begin position="126"/>
        <end position="418"/>
    </location>
</feature>
<evidence type="ECO:0000259" key="3">
    <source>
        <dbReference type="Pfam" id="PF13349"/>
    </source>
</evidence>
<feature type="transmembrane region" description="Helical" evidence="2">
    <location>
        <begin position="67"/>
        <end position="86"/>
    </location>
</feature>
<keyword evidence="2" id="KW-0812">Transmembrane</keyword>
<keyword evidence="5" id="KW-1185">Reference proteome</keyword>
<sequence length="422" mass="45435">MRKVGTLTSALTLLVLGGLLLFDQLSDKQIIFKVLSYWPVIVFALGAELLWSLYAVKKLKINEEIRVDARSIALLCLVGVFSLVVYSQQSIQGLVQSSIVNLRDALSEKRISLPDMKFDAKSVKRMEIFNRVGTIDLRPSDSQTIQLKTKVRVQNLQSDQANQEAQSLTPLISQGETLRVEIDPAWSASSKITGVDLELLVPDNIDVQLLTDTGNVTVLNHVGNVVVSSQSGKVDLQDIKGTATVDDGNGQIKAASILGDVEIKTKAGSLDVHDIKGNVQLDNAFGQIKAGKIDGDLNITSRNGIIDLDTVAGNVEAQIENGPIHAANLQKAVTLNSSSGGITLESIVGGTWVLNSQRGNVMVRIPKDSDVEFIGESSSGTIKGPMQSNKPNESKVSEKLGRGTYQLLIRTETGSITVNPNL</sequence>
<evidence type="ECO:0000313" key="5">
    <source>
        <dbReference type="Proteomes" id="UP000593802"/>
    </source>
</evidence>
<dbReference type="Proteomes" id="UP000593802">
    <property type="component" value="Chromosome"/>
</dbReference>
<dbReference type="EMBL" id="AP023366">
    <property type="protein sequence ID" value="BCJ87018.1"/>
    <property type="molecule type" value="Genomic_DNA"/>
</dbReference>
<proteinExistence type="predicted"/>
<keyword evidence="2" id="KW-1133">Transmembrane helix</keyword>
<dbReference type="Pfam" id="PF13349">
    <property type="entry name" value="DUF4097"/>
    <property type="match status" value="1"/>
</dbReference>
<feature type="transmembrane region" description="Helical" evidence="2">
    <location>
        <begin position="37"/>
        <end position="55"/>
    </location>
</feature>
<evidence type="ECO:0000313" key="4">
    <source>
        <dbReference type="EMBL" id="BCJ87018.1"/>
    </source>
</evidence>
<keyword evidence="2" id="KW-0472">Membrane</keyword>
<dbReference type="InterPro" id="IPR025164">
    <property type="entry name" value="Toastrack_DUF4097"/>
</dbReference>
<organism evidence="4 5">
    <name type="scientific">Effusibacillus dendaii</name>
    <dbReference type="NCBI Taxonomy" id="2743772"/>
    <lineage>
        <taxon>Bacteria</taxon>
        <taxon>Bacillati</taxon>
        <taxon>Bacillota</taxon>
        <taxon>Bacilli</taxon>
        <taxon>Bacillales</taxon>
        <taxon>Alicyclobacillaceae</taxon>
        <taxon>Effusibacillus</taxon>
    </lineage>
</organism>
<dbReference type="KEGG" id="eff:skT53_20030"/>
<evidence type="ECO:0000256" key="1">
    <source>
        <dbReference type="SAM" id="MobiDB-lite"/>
    </source>
</evidence>
<gene>
    <name evidence="4" type="ORF">skT53_20030</name>
</gene>
<feature type="region of interest" description="Disordered" evidence="1">
    <location>
        <begin position="377"/>
        <end position="397"/>
    </location>
</feature>
<dbReference type="PANTHER" id="PTHR34094">
    <property type="match status" value="1"/>
</dbReference>
<feature type="compositionally biased region" description="Polar residues" evidence="1">
    <location>
        <begin position="377"/>
        <end position="391"/>
    </location>
</feature>
<name>A0A7I8DA17_9BACL</name>
<protein>
    <recommendedName>
        <fullName evidence="3">DUF4097 domain-containing protein</fullName>
    </recommendedName>
</protein>
<accession>A0A7I8DA17</accession>
<dbReference type="AlphaFoldDB" id="A0A7I8DA17"/>
<reference evidence="4 5" key="1">
    <citation type="submission" date="2020-08" db="EMBL/GenBank/DDBJ databases">
        <title>Complete Genome Sequence of Effusibacillus dendaii Strain skT53, Isolated from Farmland soil.</title>
        <authorList>
            <person name="Konishi T."/>
            <person name="Kawasaki H."/>
        </authorList>
    </citation>
    <scope>NUCLEOTIDE SEQUENCE [LARGE SCALE GENOMIC DNA]</scope>
    <source>
        <strain evidence="5">skT53</strain>
    </source>
</reference>
<dbReference type="RefSeq" id="WP_200756612.1">
    <property type="nucleotide sequence ID" value="NZ_AP023366.1"/>
</dbReference>
<dbReference type="PANTHER" id="PTHR34094:SF1">
    <property type="entry name" value="PROTEIN FAM185A"/>
    <property type="match status" value="1"/>
</dbReference>